<dbReference type="Pfam" id="PF19044">
    <property type="entry name" value="P-loop_TraG"/>
    <property type="match status" value="2"/>
</dbReference>
<reference evidence="3 4" key="1">
    <citation type="journal article" date="2018" name="Int. J. Syst. Evol. Microbiol.">
        <title>Mesosutterella multiformis gen. nov., sp. nov., a member of the family Sutterellaceae and Sutterella megalosphaeroides sp. nov., isolated from human faeces.</title>
        <authorList>
            <person name="Sakamoto M."/>
            <person name="Ikeyama N."/>
            <person name="Kunihiro T."/>
            <person name="Iino T."/>
            <person name="Yuki M."/>
            <person name="Ohkuma M."/>
        </authorList>
    </citation>
    <scope>NUCLEOTIDE SEQUENCE [LARGE SCALE GENOMIC DNA]</scope>
    <source>
        <strain evidence="3 4">6FBBBH3</strain>
    </source>
</reference>
<dbReference type="RefSeq" id="WP_120177083.1">
    <property type="nucleotide sequence ID" value="NZ_AP018786.1"/>
</dbReference>
<dbReference type="InterPro" id="IPR003593">
    <property type="entry name" value="AAA+_ATPase"/>
</dbReference>
<dbReference type="AlphaFoldDB" id="A0A2Z6IAL8"/>
<name>A0A2Z6IAL8_9BURK</name>
<protein>
    <submittedName>
        <fullName evidence="3">Conjugal transfer protein TraC</fullName>
    </submittedName>
</protein>
<dbReference type="InterPro" id="IPR027417">
    <property type="entry name" value="P-loop_NTPase"/>
</dbReference>
<gene>
    <name evidence="3" type="primary">traC</name>
    <name evidence="3" type="ORF">SUTMEG_13700</name>
</gene>
<dbReference type="PANTHER" id="PTHR38467:SF1">
    <property type="entry name" value="CONJUGATIVE TRANSFER: ASSEMBLY"/>
    <property type="match status" value="1"/>
</dbReference>
<dbReference type="PANTHER" id="PTHR38467">
    <property type="match status" value="1"/>
</dbReference>
<dbReference type="InterPro" id="IPR043964">
    <property type="entry name" value="P-loop_TraG"/>
</dbReference>
<dbReference type="Proteomes" id="UP000271003">
    <property type="component" value="Chromosome"/>
</dbReference>
<dbReference type="Gene3D" id="3.40.50.300">
    <property type="entry name" value="P-loop containing nucleotide triphosphate hydrolases"/>
    <property type="match status" value="1"/>
</dbReference>
<evidence type="ECO:0000313" key="3">
    <source>
        <dbReference type="EMBL" id="BBF23479.1"/>
    </source>
</evidence>
<dbReference type="InterPro" id="IPR053155">
    <property type="entry name" value="F-pilin_assembly_TraC"/>
</dbReference>
<evidence type="ECO:0000256" key="1">
    <source>
        <dbReference type="SAM" id="MobiDB-lite"/>
    </source>
</evidence>
<dbReference type="CDD" id="cd01127">
    <property type="entry name" value="TrwB_TraG_TraD_VirD4"/>
    <property type="match status" value="1"/>
</dbReference>
<feature type="region of interest" description="Disordered" evidence="1">
    <location>
        <begin position="1"/>
        <end position="49"/>
    </location>
</feature>
<dbReference type="EMBL" id="AP018786">
    <property type="protein sequence ID" value="BBF23479.1"/>
    <property type="molecule type" value="Genomic_DNA"/>
</dbReference>
<feature type="compositionally biased region" description="Low complexity" evidence="1">
    <location>
        <begin position="25"/>
        <end position="44"/>
    </location>
</feature>
<keyword evidence="4" id="KW-1185">Reference proteome</keyword>
<dbReference type="OrthoDB" id="9816422at2"/>
<accession>A0A2Z6IAL8</accession>
<feature type="region of interest" description="Disordered" evidence="1">
    <location>
        <begin position="62"/>
        <end position="88"/>
    </location>
</feature>
<dbReference type="Pfam" id="PF11130">
    <property type="entry name" value="TraC_F_IV"/>
    <property type="match status" value="1"/>
</dbReference>
<dbReference type="SMART" id="SM00382">
    <property type="entry name" value="AAA"/>
    <property type="match status" value="1"/>
</dbReference>
<sequence>MSHTTDTLPTGHAFRPTADTVKNLSPSEAPAASAAASAPSAAPSGPGGLRRRLKEKFRALFPDSNLRIDPEQSPYGAGLGPSDPPRADRFGDLLPHMGTVTQFRSVPREREVDAGSLFLLEGPVAGKPEALGFALAVLPQTGVSDEMLETLKTLGLNLPLHSTVTVTTHTIASVMPRLNRLRDVYTHGIRAFETGDKEVLTRMVEGRTEFLARVSRGEPVATSAPLLAREFRTVVSVVIPFDNPLSDAALSEISDARSSVEATLLQAGLPSARMEAQNLLELLRAMANPEKHLRDELGGRAFNPLEELRHQVMDADTEVTIGKHGIEFRGGVSEWKEDDGRATSPHASDPVTALAFTVQGYPAEISVAHVSALLGDTGRAGAQLPGRFALAVSWQVLDQRREKDRMGTLLVRSIQMSHSQMAVFSTQYGENMRHFRTALKSFESEGGIAYVRHALLLFTKKSRMKADAQTAVALGKRLSFDLIPDTAVMGQSFLMMLPLGLTPALAADARRMERFERRTVSTATNGAPWIAGWSGNGCRAGLGWETPLVTLLSRRGQIFHVDPFANVSGNYSVTVVGKSGSGKSVLMNELCASALYGNGVVWVIDVGRSYEKLAHLVGGTYLDFASDRVRDLNPFRFALAAAGAQASQTAQTAQSVQSAADLARETQEMVVRIIEALLTLKELPDRELSILRAAVDRVVTKSTSEGRVATLDDLFNELILYRLPNDPDHTVDEAVHLAAMLSPYTKSGPFGRWFDGSGEPVDLTNRFTVLELEGLGTHKPLRNAVLLSLMLAIEGQMMKLPKERVKLVVIDEAWDLMGEGSAGHFIESGYRRARKLNGGYVTATQSIADYWKSPTARAAWDCADTRIYLRQDPDAIESLRHDGKLASDEGLRWAIGSLTTIRGAYSEMVVKVGDGPFEIGRLALDPYSRVAYSTLPAERAALEARLKAGMTLSDAIADVARGEVAP</sequence>
<proteinExistence type="predicted"/>
<evidence type="ECO:0000259" key="2">
    <source>
        <dbReference type="SMART" id="SM00382"/>
    </source>
</evidence>
<dbReference type="InterPro" id="IPR025955">
    <property type="entry name" value="TraC/Conjuga_ATPase"/>
</dbReference>
<dbReference type="Gene3D" id="1.10.8.730">
    <property type="match status" value="1"/>
</dbReference>
<evidence type="ECO:0000313" key="4">
    <source>
        <dbReference type="Proteomes" id="UP000271003"/>
    </source>
</evidence>
<dbReference type="KEGG" id="sutt:SUTMEG_13700"/>
<dbReference type="SUPFAM" id="SSF52540">
    <property type="entry name" value="P-loop containing nucleoside triphosphate hydrolases"/>
    <property type="match status" value="1"/>
</dbReference>
<organism evidence="3 4">
    <name type="scientific">Sutterella megalosphaeroides</name>
    <dbReference type="NCBI Taxonomy" id="2494234"/>
    <lineage>
        <taxon>Bacteria</taxon>
        <taxon>Pseudomonadati</taxon>
        <taxon>Pseudomonadota</taxon>
        <taxon>Betaproteobacteria</taxon>
        <taxon>Burkholderiales</taxon>
        <taxon>Sutterellaceae</taxon>
        <taxon>Sutterella</taxon>
    </lineage>
</organism>
<feature type="domain" description="AAA+ ATPase" evidence="2">
    <location>
        <begin position="569"/>
        <end position="873"/>
    </location>
</feature>